<keyword evidence="1" id="KW-1185">Reference proteome</keyword>
<evidence type="ECO:0000313" key="2">
    <source>
        <dbReference type="WBParaSite" id="nRc.2.0.1.t16265-RA"/>
    </source>
</evidence>
<protein>
    <submittedName>
        <fullName evidence="2">Uncharacterized protein</fullName>
    </submittedName>
</protein>
<proteinExistence type="predicted"/>
<evidence type="ECO:0000313" key="1">
    <source>
        <dbReference type="Proteomes" id="UP000887565"/>
    </source>
</evidence>
<sequence>MIKRLQGSWLGRFWISLIDKDWATCSFDFGFGGVEDAAGFGNGIGQLSDICKTFRLLSDSQLIENRHFCQKCVNKLFVPKSLVLILI</sequence>
<organism evidence="1 2">
    <name type="scientific">Romanomermis culicivorax</name>
    <name type="common">Nematode worm</name>
    <dbReference type="NCBI Taxonomy" id="13658"/>
    <lineage>
        <taxon>Eukaryota</taxon>
        <taxon>Metazoa</taxon>
        <taxon>Ecdysozoa</taxon>
        <taxon>Nematoda</taxon>
        <taxon>Enoplea</taxon>
        <taxon>Dorylaimia</taxon>
        <taxon>Mermithida</taxon>
        <taxon>Mermithoidea</taxon>
        <taxon>Mermithidae</taxon>
        <taxon>Romanomermis</taxon>
    </lineage>
</organism>
<dbReference type="Proteomes" id="UP000887565">
    <property type="component" value="Unplaced"/>
</dbReference>
<accession>A0A915IQX2</accession>
<reference evidence="2" key="1">
    <citation type="submission" date="2022-11" db="UniProtKB">
        <authorList>
            <consortium name="WormBaseParasite"/>
        </authorList>
    </citation>
    <scope>IDENTIFICATION</scope>
</reference>
<dbReference type="WBParaSite" id="nRc.2.0.1.t16265-RA">
    <property type="protein sequence ID" value="nRc.2.0.1.t16265-RA"/>
    <property type="gene ID" value="nRc.2.0.1.g16265"/>
</dbReference>
<dbReference type="AlphaFoldDB" id="A0A915IQX2"/>
<name>A0A915IQX2_ROMCU</name>